<dbReference type="Proteomes" id="UP001497535">
    <property type="component" value="Unassembled WGS sequence"/>
</dbReference>
<gene>
    <name evidence="1" type="ORF">MENTE1834_LOCUS25415</name>
</gene>
<dbReference type="EMBL" id="CAVMJV010000035">
    <property type="protein sequence ID" value="CAK5078364.1"/>
    <property type="molecule type" value="Genomic_DNA"/>
</dbReference>
<comment type="caution">
    <text evidence="1">The sequence shown here is derived from an EMBL/GenBank/DDBJ whole genome shotgun (WGS) entry which is preliminary data.</text>
</comment>
<accession>A0ACB0ZH18</accession>
<protein>
    <submittedName>
        <fullName evidence="1">Uncharacterized protein</fullName>
    </submittedName>
</protein>
<evidence type="ECO:0000313" key="2">
    <source>
        <dbReference type="Proteomes" id="UP001497535"/>
    </source>
</evidence>
<name>A0ACB0ZH18_MELEN</name>
<sequence length="85" mass="10324">MCIRSIIKYISTRHRTKQIFFSYMYIFSDIKYFELIFGFAVCPISNPDYDFLIYNTVFFYFLSINIFVGIFVDFGKPLRWKLLNL</sequence>
<organism evidence="1 2">
    <name type="scientific">Meloidogyne enterolobii</name>
    <name type="common">Root-knot nematode worm</name>
    <name type="synonym">Meloidogyne mayaguensis</name>
    <dbReference type="NCBI Taxonomy" id="390850"/>
    <lineage>
        <taxon>Eukaryota</taxon>
        <taxon>Metazoa</taxon>
        <taxon>Ecdysozoa</taxon>
        <taxon>Nematoda</taxon>
        <taxon>Chromadorea</taxon>
        <taxon>Rhabditida</taxon>
        <taxon>Tylenchina</taxon>
        <taxon>Tylenchomorpha</taxon>
        <taxon>Tylenchoidea</taxon>
        <taxon>Meloidogynidae</taxon>
        <taxon>Meloidogyninae</taxon>
        <taxon>Meloidogyne</taxon>
    </lineage>
</organism>
<proteinExistence type="predicted"/>
<reference evidence="1" key="1">
    <citation type="submission" date="2023-11" db="EMBL/GenBank/DDBJ databases">
        <authorList>
            <person name="Poullet M."/>
        </authorList>
    </citation>
    <scope>NUCLEOTIDE SEQUENCE</scope>
    <source>
        <strain evidence="1">E1834</strain>
    </source>
</reference>
<keyword evidence="2" id="KW-1185">Reference proteome</keyword>
<evidence type="ECO:0000313" key="1">
    <source>
        <dbReference type="EMBL" id="CAK5078364.1"/>
    </source>
</evidence>